<evidence type="ECO:0000313" key="2">
    <source>
        <dbReference type="EMBL" id="KAI0522429.1"/>
    </source>
</evidence>
<sequence>MAWSDLPVDLLCCISSHLSIVDLVRLSIICTSWNFTLANYLLIGFQCLPSPWLLLSNDVREASDELTFHELTIEEEEVVVIFRRRFSSIGSHTYGRRCVGSNNGWLVILDKIDLQPCLFNPVTKAEISLPSHFTLIELQYALDGSIRILGNETFFDIMTDDLRDIYFHKIIVSSNDSSGTTVVIYGIKKELALAKSEALTWVLGPQLSPYSIEDEEQFEDVCYNEENKIFYAITDLSMVLAFGLNGQNVELISPNMPNSCYRTTNFDCMYYITFFSGTLLRIERVIDITPNSPYNATTLTMFVFKFVPAVVKSSSSSYSQWIPVDDLGDTPFLWTTYVLPVKQALEKYFRRCPSCPAAQSFSRLDRPNSRSARSAPLNSRLARCPLDGLPALLVRAPALPRRARALPAVPTRAPAAAHLDV</sequence>
<dbReference type="PROSITE" id="PS50181">
    <property type="entry name" value="FBOX"/>
    <property type="match status" value="1"/>
</dbReference>
<keyword evidence="3" id="KW-1185">Reference proteome</keyword>
<protein>
    <recommendedName>
        <fullName evidence="1">F-box domain-containing protein</fullName>
    </recommendedName>
</protein>
<dbReference type="InterPro" id="IPR036047">
    <property type="entry name" value="F-box-like_dom_sf"/>
</dbReference>
<proteinExistence type="predicted"/>
<evidence type="ECO:0000259" key="1">
    <source>
        <dbReference type="PROSITE" id="PS50181"/>
    </source>
</evidence>
<dbReference type="Pfam" id="PF03478">
    <property type="entry name" value="Beta-prop_KIB1-4"/>
    <property type="match status" value="1"/>
</dbReference>
<dbReference type="Proteomes" id="UP000829196">
    <property type="component" value="Unassembled WGS sequence"/>
</dbReference>
<dbReference type="OrthoDB" id="642536at2759"/>
<name>A0A8T3BYZ5_DENNO</name>
<dbReference type="InterPro" id="IPR001810">
    <property type="entry name" value="F-box_dom"/>
</dbReference>
<accession>A0A8T3BYZ5</accession>
<dbReference type="InterPro" id="IPR050942">
    <property type="entry name" value="F-box_BR-signaling"/>
</dbReference>
<dbReference type="CDD" id="cd09917">
    <property type="entry name" value="F-box_SF"/>
    <property type="match status" value="1"/>
</dbReference>
<dbReference type="Gene3D" id="1.20.1280.50">
    <property type="match status" value="1"/>
</dbReference>
<dbReference type="PANTHER" id="PTHR44259:SF114">
    <property type="entry name" value="OS06G0707300 PROTEIN"/>
    <property type="match status" value="1"/>
</dbReference>
<dbReference type="PANTHER" id="PTHR44259">
    <property type="entry name" value="OS07G0183000 PROTEIN-RELATED"/>
    <property type="match status" value="1"/>
</dbReference>
<dbReference type="SMART" id="SM00256">
    <property type="entry name" value="FBOX"/>
    <property type="match status" value="1"/>
</dbReference>
<dbReference type="AlphaFoldDB" id="A0A8T3BYZ5"/>
<feature type="domain" description="F-box" evidence="1">
    <location>
        <begin position="1"/>
        <end position="48"/>
    </location>
</feature>
<dbReference type="EMBL" id="JAGYWB010000005">
    <property type="protein sequence ID" value="KAI0522429.1"/>
    <property type="molecule type" value="Genomic_DNA"/>
</dbReference>
<organism evidence="2 3">
    <name type="scientific">Dendrobium nobile</name>
    <name type="common">Orchid</name>
    <dbReference type="NCBI Taxonomy" id="94219"/>
    <lineage>
        <taxon>Eukaryota</taxon>
        <taxon>Viridiplantae</taxon>
        <taxon>Streptophyta</taxon>
        <taxon>Embryophyta</taxon>
        <taxon>Tracheophyta</taxon>
        <taxon>Spermatophyta</taxon>
        <taxon>Magnoliopsida</taxon>
        <taxon>Liliopsida</taxon>
        <taxon>Asparagales</taxon>
        <taxon>Orchidaceae</taxon>
        <taxon>Epidendroideae</taxon>
        <taxon>Malaxideae</taxon>
        <taxon>Dendrobiinae</taxon>
        <taxon>Dendrobium</taxon>
    </lineage>
</organism>
<dbReference type="SUPFAM" id="SSF81383">
    <property type="entry name" value="F-box domain"/>
    <property type="match status" value="1"/>
</dbReference>
<comment type="caution">
    <text evidence="2">The sequence shown here is derived from an EMBL/GenBank/DDBJ whole genome shotgun (WGS) entry which is preliminary data.</text>
</comment>
<evidence type="ECO:0000313" key="3">
    <source>
        <dbReference type="Proteomes" id="UP000829196"/>
    </source>
</evidence>
<reference evidence="2" key="1">
    <citation type="journal article" date="2022" name="Front. Genet.">
        <title>Chromosome-Scale Assembly of the Dendrobium nobile Genome Provides Insights Into the Molecular Mechanism of the Biosynthesis of the Medicinal Active Ingredient of Dendrobium.</title>
        <authorList>
            <person name="Xu Q."/>
            <person name="Niu S.-C."/>
            <person name="Li K.-L."/>
            <person name="Zheng P.-J."/>
            <person name="Zhang X.-J."/>
            <person name="Jia Y."/>
            <person name="Liu Y."/>
            <person name="Niu Y.-X."/>
            <person name="Yu L.-H."/>
            <person name="Chen D.-F."/>
            <person name="Zhang G.-Q."/>
        </authorList>
    </citation>
    <scope>NUCLEOTIDE SEQUENCE</scope>
    <source>
        <tissue evidence="2">Leaf</tissue>
    </source>
</reference>
<dbReference type="InterPro" id="IPR005174">
    <property type="entry name" value="KIB1-4_b-propeller"/>
</dbReference>
<gene>
    <name evidence="2" type="ORF">KFK09_004808</name>
</gene>
<dbReference type="Pfam" id="PF00646">
    <property type="entry name" value="F-box"/>
    <property type="match status" value="1"/>
</dbReference>